<evidence type="ECO:0000313" key="9">
    <source>
        <dbReference type="Proteomes" id="UP001209878"/>
    </source>
</evidence>
<reference evidence="8" key="1">
    <citation type="journal article" date="2023" name="Mol. Biol. Evol.">
        <title>Third-Generation Sequencing Reveals the Adaptive Role of the Epigenome in Three Deep-Sea Polychaetes.</title>
        <authorList>
            <person name="Perez M."/>
            <person name="Aroh O."/>
            <person name="Sun Y."/>
            <person name="Lan Y."/>
            <person name="Juniper S.K."/>
            <person name="Young C.R."/>
            <person name="Angers B."/>
            <person name="Qian P.Y."/>
        </authorList>
    </citation>
    <scope>NUCLEOTIDE SEQUENCE</scope>
    <source>
        <strain evidence="8">R07B-5</strain>
    </source>
</reference>
<dbReference type="GO" id="GO:0000387">
    <property type="term" value="P:spliceosomal snRNP assembly"/>
    <property type="evidence" value="ECO:0007669"/>
    <property type="project" value="InterPro"/>
</dbReference>
<evidence type="ECO:0000256" key="5">
    <source>
        <dbReference type="ARBA" id="ARBA00025758"/>
    </source>
</evidence>
<dbReference type="InterPro" id="IPR017364">
    <property type="entry name" value="GEMIN2"/>
</dbReference>
<dbReference type="InterPro" id="IPR035426">
    <property type="entry name" value="Gemin2/Brr1"/>
</dbReference>
<evidence type="ECO:0000256" key="6">
    <source>
        <dbReference type="ARBA" id="ARBA00047179"/>
    </source>
</evidence>
<keyword evidence="9" id="KW-1185">Reference proteome</keyword>
<feature type="compositionally biased region" description="Low complexity" evidence="7">
    <location>
        <begin position="186"/>
        <end position="197"/>
    </location>
</feature>
<dbReference type="AlphaFoldDB" id="A0AAD9P111"/>
<dbReference type="GO" id="GO:0032797">
    <property type="term" value="C:SMN complex"/>
    <property type="evidence" value="ECO:0007669"/>
    <property type="project" value="TreeGrafter"/>
</dbReference>
<proteinExistence type="inferred from homology"/>
<keyword evidence="3" id="KW-0507">mRNA processing</keyword>
<comment type="subcellular location">
    <subcellularLocation>
        <location evidence="1">Cytoplasm</location>
    </subcellularLocation>
</comment>
<keyword evidence="4" id="KW-0508">mRNA splicing</keyword>
<dbReference type="PANTHER" id="PTHR12794">
    <property type="entry name" value="GEMIN2"/>
    <property type="match status" value="1"/>
</dbReference>
<dbReference type="PIRSF" id="PIRSF038038">
    <property type="entry name" value="SMN_Gemin2"/>
    <property type="match status" value="1"/>
</dbReference>
<feature type="region of interest" description="Disordered" evidence="7">
    <location>
        <begin position="142"/>
        <end position="197"/>
    </location>
</feature>
<dbReference type="GO" id="GO:0000245">
    <property type="term" value="P:spliceosomal complex assembly"/>
    <property type="evidence" value="ECO:0007669"/>
    <property type="project" value="InterPro"/>
</dbReference>
<dbReference type="Proteomes" id="UP001209878">
    <property type="component" value="Unassembled WGS sequence"/>
</dbReference>
<evidence type="ECO:0000256" key="2">
    <source>
        <dbReference type="ARBA" id="ARBA00022490"/>
    </source>
</evidence>
<dbReference type="EMBL" id="JAODUO010000211">
    <property type="protein sequence ID" value="KAK2186181.1"/>
    <property type="molecule type" value="Genomic_DNA"/>
</dbReference>
<protein>
    <recommendedName>
        <fullName evidence="6">Gem-associated protein 2</fullName>
    </recommendedName>
</protein>
<dbReference type="GO" id="GO:0005681">
    <property type="term" value="C:spliceosomal complex"/>
    <property type="evidence" value="ECO:0007669"/>
    <property type="project" value="InterPro"/>
</dbReference>
<comment type="caution">
    <text evidence="8">The sequence shown here is derived from an EMBL/GenBank/DDBJ whole genome shotgun (WGS) entry which is preliminary data.</text>
</comment>
<feature type="compositionally biased region" description="Polar residues" evidence="7">
    <location>
        <begin position="149"/>
        <end position="158"/>
    </location>
</feature>
<keyword evidence="2" id="KW-0963">Cytoplasm</keyword>
<organism evidence="8 9">
    <name type="scientific">Ridgeia piscesae</name>
    <name type="common">Tubeworm</name>
    <dbReference type="NCBI Taxonomy" id="27915"/>
    <lineage>
        <taxon>Eukaryota</taxon>
        <taxon>Metazoa</taxon>
        <taxon>Spiralia</taxon>
        <taxon>Lophotrochozoa</taxon>
        <taxon>Annelida</taxon>
        <taxon>Polychaeta</taxon>
        <taxon>Sedentaria</taxon>
        <taxon>Canalipalpata</taxon>
        <taxon>Sabellida</taxon>
        <taxon>Siboglinidae</taxon>
        <taxon>Ridgeia</taxon>
    </lineage>
</organism>
<comment type="similarity">
    <text evidence="5">Belongs to the gemin-2 family.</text>
</comment>
<evidence type="ECO:0000313" key="8">
    <source>
        <dbReference type="EMBL" id="KAK2186181.1"/>
    </source>
</evidence>
<evidence type="ECO:0000256" key="4">
    <source>
        <dbReference type="ARBA" id="ARBA00023187"/>
    </source>
</evidence>
<evidence type="ECO:0000256" key="1">
    <source>
        <dbReference type="ARBA" id="ARBA00004496"/>
    </source>
</evidence>
<dbReference type="PANTHER" id="PTHR12794:SF0">
    <property type="entry name" value="GEM-ASSOCIATED PROTEIN 2"/>
    <property type="match status" value="1"/>
</dbReference>
<gene>
    <name evidence="8" type="ORF">NP493_212g10011</name>
</gene>
<sequence length="302" mass="33371">MAVEDKDLMPRAFQLPEIDDEFKLDIPPTSGLEYLRRVQLEAKQCPDVVVAGLDPRLFHEKQTVHIEDCFGLQPAPSGYSPSIEWQRHQVVYFSQVRQKLARYKARNMRQTQPPLVKLPDRGNVEHWCNLCFGKLNPRGASDGPPLLGNSDSSQSAAAQRTCDPAPGSEGGTIGTDAGVSVTEGPSTSSLTSNTESTGTPPLLSIIANMDQPTVIRVLEYHINWFEATGFTMEQGCWFYALLVCLEKPLVPEACALLRVLARHCACLRASLESVQDERLVPLNLLVCLVARYFDQMDLADGS</sequence>
<accession>A0AAD9P111</accession>
<evidence type="ECO:0000256" key="3">
    <source>
        <dbReference type="ARBA" id="ARBA00022664"/>
    </source>
</evidence>
<evidence type="ECO:0000256" key="7">
    <source>
        <dbReference type="SAM" id="MobiDB-lite"/>
    </source>
</evidence>
<dbReference type="Gene3D" id="1.20.58.1070">
    <property type="match status" value="1"/>
</dbReference>
<name>A0AAD9P111_RIDPI</name>
<dbReference type="Pfam" id="PF04938">
    <property type="entry name" value="SIP1"/>
    <property type="match status" value="1"/>
</dbReference>